<feature type="region of interest" description="Disordered" evidence="1">
    <location>
        <begin position="704"/>
        <end position="746"/>
    </location>
</feature>
<gene>
    <name evidence="4" type="ORF">VC83_03332</name>
</gene>
<feature type="compositionally biased region" description="Polar residues" evidence="1">
    <location>
        <begin position="572"/>
        <end position="589"/>
    </location>
</feature>
<dbReference type="eggNOG" id="ENOG502SE7D">
    <property type="taxonomic scope" value="Eukaryota"/>
</dbReference>
<feature type="compositionally biased region" description="Polar residues" evidence="1">
    <location>
        <begin position="706"/>
        <end position="716"/>
    </location>
</feature>
<dbReference type="GeneID" id="36286409"/>
<dbReference type="SUPFAM" id="SSF50965">
    <property type="entry name" value="Galactose oxidase, central domain"/>
    <property type="match status" value="1"/>
</dbReference>
<dbReference type="Gene3D" id="2.120.10.80">
    <property type="entry name" value="Kelch-type beta propeller"/>
    <property type="match status" value="1"/>
</dbReference>
<evidence type="ECO:0000256" key="2">
    <source>
        <dbReference type="SAM" id="Phobius"/>
    </source>
</evidence>
<proteinExistence type="predicted"/>
<feature type="signal peptide" evidence="3">
    <location>
        <begin position="1"/>
        <end position="19"/>
    </location>
</feature>
<dbReference type="EMBL" id="KV441391">
    <property type="protein sequence ID" value="OAF60728.1"/>
    <property type="molecule type" value="Genomic_DNA"/>
</dbReference>
<feature type="transmembrane region" description="Helical" evidence="2">
    <location>
        <begin position="448"/>
        <end position="470"/>
    </location>
</feature>
<feature type="chain" id="PRO_5008056533" description="Galactose oxidase" evidence="3">
    <location>
        <begin position="20"/>
        <end position="1103"/>
    </location>
</feature>
<organism evidence="4">
    <name type="scientific">Pseudogymnoascus destructans</name>
    <dbReference type="NCBI Taxonomy" id="655981"/>
    <lineage>
        <taxon>Eukaryota</taxon>
        <taxon>Fungi</taxon>
        <taxon>Dikarya</taxon>
        <taxon>Ascomycota</taxon>
        <taxon>Pezizomycotina</taxon>
        <taxon>Leotiomycetes</taxon>
        <taxon>Thelebolales</taxon>
        <taxon>Thelebolaceae</taxon>
        <taxon>Pseudogymnoascus</taxon>
    </lineage>
</organism>
<name>A0A177AF44_9PEZI</name>
<feature type="compositionally biased region" description="Polar residues" evidence="1">
    <location>
        <begin position="807"/>
        <end position="820"/>
    </location>
</feature>
<evidence type="ECO:0000256" key="1">
    <source>
        <dbReference type="SAM" id="MobiDB-lite"/>
    </source>
</evidence>
<dbReference type="RefSeq" id="XP_024326009.1">
    <property type="nucleotide sequence ID" value="XM_024466980.1"/>
</dbReference>
<accession>A0A177AF44</accession>
<keyword evidence="2" id="KW-0472">Membrane</keyword>
<feature type="region of interest" description="Disordered" evidence="1">
    <location>
        <begin position="862"/>
        <end position="882"/>
    </location>
</feature>
<keyword evidence="2" id="KW-1133">Transmembrane helix</keyword>
<feature type="compositionally biased region" description="Low complexity" evidence="1">
    <location>
        <begin position="828"/>
        <end position="837"/>
    </location>
</feature>
<dbReference type="VEuPathDB" id="FungiDB:GMDG_08170"/>
<evidence type="ECO:0000313" key="4">
    <source>
        <dbReference type="EMBL" id="OAF60728.1"/>
    </source>
</evidence>
<protein>
    <recommendedName>
        <fullName evidence="5">Galactose oxidase</fullName>
    </recommendedName>
</protein>
<feature type="compositionally biased region" description="Basic and acidic residues" evidence="1">
    <location>
        <begin position="1027"/>
        <end position="1038"/>
    </location>
</feature>
<feature type="region of interest" description="Disordered" evidence="1">
    <location>
        <begin position="807"/>
        <end position="837"/>
    </location>
</feature>
<feature type="compositionally biased region" description="Polar residues" evidence="1">
    <location>
        <begin position="1073"/>
        <end position="1082"/>
    </location>
</feature>
<evidence type="ECO:0008006" key="5">
    <source>
        <dbReference type="Google" id="ProtNLM"/>
    </source>
</evidence>
<dbReference type="InterPro" id="IPR015915">
    <property type="entry name" value="Kelch-typ_b-propeller"/>
</dbReference>
<dbReference type="OrthoDB" id="205993at2759"/>
<dbReference type="Proteomes" id="UP000077154">
    <property type="component" value="Unassembled WGS sequence"/>
</dbReference>
<sequence length="1103" mass="115803">MRTPPLWLALAHVLLHANAQQLPYNPTSIFLAPDNEQAYILLPSSSSAPAGELLALDISSRIDVAKLSPTVLSKSLPFLKGSNDGIAFIPAMKPSGDIGVYAGSCALNSSVWTYSSGSAKSGKWSETAVSDSADTTSSELRNTNFLAAGLYFSTKSEADAANTPMFVLGGMCPTVANTNANTWQASANYTNTLLKLTPPKSTGASASYTLSLGAADGQKLVPEAGHTITSLAPTLANASSSAGAEHVLIGGHTAGAFIGMDRVGVLALPEGTWTFQSVSARNLLGGGGLAVIRASGDEVPDSRSGHTALLSGDGGRIVVFGGWVGDVDTPAEPQLLVLQLGGDGDWAWEVPNAAGSGIGGGEGIYGHGAVMLPGGVMMVVGGRRISSAASKEKRADNKLQTLLLDTTTMTWVNDYTNPSFASPNPAATAGTTDPAAPGWDDNSKKVKIGVGAGIGGTVAIAIAALCIWYARRAHAKRVGERHQKLHALSQAAHCEGRDSFYGPYNGEMVQRQNSQNLGNRSMGVGGGNAGGAAYEALSYGGYDYKDDRNLSYVVPAQRSSFTIPRKPKSSRNSRGYSQPPLLSTNQYSSFDFGTNHTRANSLGTAGTIHPIYEADEDNDIADAGLLNVGQAVEYPPSSSNDHSDPFTEPRQVSTGDIRPYQLHPPANPHSLDRNTPSPDSAAKECEREVNEWVADWAAADALMGSHSRSQSMTQSGRLIPRKESTSGRTASNLSEQSAVTLSRSDSQATRSNSLTAFFTGGAAGWNPFASSSASGPTSGTVARRVEYVHGVYAPSSGRATAEGYFTNGSISTTSDRSGGTLTAPPPRSADSGSVSGGSASFVTALSGGSFPALRVEAESLLPRPGEWGSGSPSKSKGLKKPPGWLGSFKKVFGQEEWVSGPGVEEGERYVDSPSPIRAAFGSEPYRDDETVPKRAASAGSMLWRRKQGRGDWEDSADEGAVGPRPYSVAGLETAPLAEEGEWDVEKAVRGRVVQVMFTVPKERLRVVNQDEGVEDDESDIGMQREGSPTREGRDEEGRMATPEPEDGRASPPTPIKRIASPQTPSNKAAPDTPLSSRSTSPAKSLRGKRVQEIVDQMERRESM</sequence>
<feature type="region of interest" description="Disordered" evidence="1">
    <location>
        <begin position="631"/>
        <end position="687"/>
    </location>
</feature>
<feature type="compositionally biased region" description="Polar residues" evidence="1">
    <location>
        <begin position="726"/>
        <end position="746"/>
    </location>
</feature>
<feature type="region of interest" description="Disordered" evidence="1">
    <location>
        <begin position="562"/>
        <end position="589"/>
    </location>
</feature>
<keyword evidence="3" id="KW-0732">Signal</keyword>
<feature type="compositionally biased region" description="Low complexity" evidence="1">
    <location>
        <begin position="864"/>
        <end position="882"/>
    </location>
</feature>
<evidence type="ECO:0000256" key="3">
    <source>
        <dbReference type="SAM" id="SignalP"/>
    </source>
</evidence>
<feature type="region of interest" description="Disordered" evidence="1">
    <location>
        <begin position="920"/>
        <end position="967"/>
    </location>
</feature>
<dbReference type="AlphaFoldDB" id="A0A177AF44"/>
<reference evidence="4" key="1">
    <citation type="submission" date="2016-03" db="EMBL/GenBank/DDBJ databases">
        <title>Updated assembly of Pseudogymnoascus destructans, the fungus causing white-nose syndrome of bats.</title>
        <authorList>
            <person name="Palmer J.M."/>
            <person name="Drees K.P."/>
            <person name="Foster J.T."/>
            <person name="Lindner D.L."/>
        </authorList>
    </citation>
    <scope>NUCLEOTIDE SEQUENCE [LARGE SCALE GENOMIC DNA]</scope>
    <source>
        <strain evidence="4">20631-21</strain>
    </source>
</reference>
<dbReference type="InterPro" id="IPR011043">
    <property type="entry name" value="Gal_Oxase/kelch_b-propeller"/>
</dbReference>
<keyword evidence="2" id="KW-0812">Transmembrane</keyword>
<feature type="compositionally biased region" description="Basic and acidic residues" evidence="1">
    <location>
        <begin position="1089"/>
        <end position="1103"/>
    </location>
</feature>
<feature type="region of interest" description="Disordered" evidence="1">
    <location>
        <begin position="999"/>
        <end position="1103"/>
    </location>
</feature>